<evidence type="ECO:0000256" key="1">
    <source>
        <dbReference type="ARBA" id="ARBA00004123"/>
    </source>
</evidence>
<dbReference type="PANTHER" id="PTHR13173">
    <property type="entry name" value="WW DOMAIN BINDING PROTEIN 4"/>
    <property type="match status" value="1"/>
</dbReference>
<accession>A0AAD5LJA3</accession>
<dbReference type="Gene3D" id="3.30.160.60">
    <property type="entry name" value="Classic Zinc Finger"/>
    <property type="match status" value="1"/>
</dbReference>
<evidence type="ECO:0000256" key="7">
    <source>
        <dbReference type="SAM" id="MobiDB-lite"/>
    </source>
</evidence>
<dbReference type="Proteomes" id="UP001209570">
    <property type="component" value="Unassembled WGS sequence"/>
</dbReference>
<dbReference type="Pfam" id="PF06220">
    <property type="entry name" value="zf-U1"/>
    <property type="match status" value="1"/>
</dbReference>
<proteinExistence type="predicted"/>
<comment type="subcellular location">
    <subcellularLocation>
        <location evidence="1">Nucleus</location>
    </subcellularLocation>
</comment>
<evidence type="ECO:0000256" key="3">
    <source>
        <dbReference type="ARBA" id="ARBA00022771"/>
    </source>
</evidence>
<feature type="coiled-coil region" evidence="6">
    <location>
        <begin position="47"/>
        <end position="74"/>
    </location>
</feature>
<evidence type="ECO:0000256" key="4">
    <source>
        <dbReference type="ARBA" id="ARBA00022833"/>
    </source>
</evidence>
<reference evidence="9" key="1">
    <citation type="submission" date="2021-12" db="EMBL/GenBank/DDBJ databases">
        <title>Prjna785345.</title>
        <authorList>
            <person name="Rujirawat T."/>
            <person name="Krajaejun T."/>
        </authorList>
    </citation>
    <scope>NUCLEOTIDE SEQUENCE</scope>
    <source>
        <strain evidence="9">Pi057C3</strain>
    </source>
</reference>
<dbReference type="AlphaFoldDB" id="A0AAD5LJA3"/>
<name>A0AAD5LJA3_PYTIN</name>
<keyword evidence="3" id="KW-0863">Zinc-finger</keyword>
<keyword evidence="6" id="KW-0175">Coiled coil</keyword>
<dbReference type="InterPro" id="IPR000690">
    <property type="entry name" value="Matrin/U1-C_Znf_C2H2"/>
</dbReference>
<evidence type="ECO:0000313" key="9">
    <source>
        <dbReference type="EMBL" id="KAJ0402935.1"/>
    </source>
</evidence>
<dbReference type="GO" id="GO:0000398">
    <property type="term" value="P:mRNA splicing, via spliceosome"/>
    <property type="evidence" value="ECO:0007669"/>
    <property type="project" value="InterPro"/>
</dbReference>
<dbReference type="EMBL" id="JAKCXM010000092">
    <property type="protein sequence ID" value="KAJ0402935.1"/>
    <property type="molecule type" value="Genomic_DNA"/>
</dbReference>
<evidence type="ECO:0000256" key="2">
    <source>
        <dbReference type="ARBA" id="ARBA00022723"/>
    </source>
</evidence>
<feature type="domain" description="Matrin-type" evidence="8">
    <location>
        <begin position="11"/>
        <end position="42"/>
    </location>
</feature>
<dbReference type="InterPro" id="IPR003604">
    <property type="entry name" value="Matrin/U1-like-C_Znf_C2H2"/>
</dbReference>
<dbReference type="PROSITE" id="PS50171">
    <property type="entry name" value="ZF_MATRIN"/>
    <property type="match status" value="1"/>
</dbReference>
<dbReference type="GO" id="GO:0008270">
    <property type="term" value="F:zinc ion binding"/>
    <property type="evidence" value="ECO:0007669"/>
    <property type="project" value="UniProtKB-KW"/>
</dbReference>
<organism evidence="9 10">
    <name type="scientific">Pythium insidiosum</name>
    <name type="common">Pythiosis disease agent</name>
    <dbReference type="NCBI Taxonomy" id="114742"/>
    <lineage>
        <taxon>Eukaryota</taxon>
        <taxon>Sar</taxon>
        <taxon>Stramenopiles</taxon>
        <taxon>Oomycota</taxon>
        <taxon>Peronosporomycetes</taxon>
        <taxon>Pythiales</taxon>
        <taxon>Pythiaceae</taxon>
        <taxon>Pythium</taxon>
    </lineage>
</organism>
<feature type="compositionally biased region" description="Low complexity" evidence="7">
    <location>
        <begin position="84"/>
        <end position="95"/>
    </location>
</feature>
<feature type="compositionally biased region" description="Basic residues" evidence="7">
    <location>
        <begin position="375"/>
        <end position="384"/>
    </location>
</feature>
<keyword evidence="10" id="KW-1185">Reference proteome</keyword>
<dbReference type="InterPro" id="IPR036236">
    <property type="entry name" value="Znf_C2H2_sf"/>
</dbReference>
<feature type="region of interest" description="Disordered" evidence="7">
    <location>
        <begin position="288"/>
        <end position="315"/>
    </location>
</feature>
<dbReference type="GO" id="GO:0003723">
    <property type="term" value="F:RNA binding"/>
    <property type="evidence" value="ECO:0007669"/>
    <property type="project" value="TreeGrafter"/>
</dbReference>
<evidence type="ECO:0000313" key="10">
    <source>
        <dbReference type="Proteomes" id="UP001209570"/>
    </source>
</evidence>
<dbReference type="SUPFAM" id="SSF57667">
    <property type="entry name" value="beta-beta-alpha zinc fingers"/>
    <property type="match status" value="1"/>
</dbReference>
<keyword evidence="5" id="KW-0539">Nucleus</keyword>
<evidence type="ECO:0000259" key="8">
    <source>
        <dbReference type="PROSITE" id="PS50171"/>
    </source>
</evidence>
<comment type="caution">
    <text evidence="9">The sequence shown here is derived from an EMBL/GenBank/DDBJ whole genome shotgun (WGS) entry which is preliminary data.</text>
</comment>
<dbReference type="InterPro" id="IPR040023">
    <property type="entry name" value="WBP4"/>
</dbReference>
<evidence type="ECO:0000256" key="5">
    <source>
        <dbReference type="ARBA" id="ARBA00023242"/>
    </source>
</evidence>
<gene>
    <name evidence="9" type="ORF">P43SY_005920</name>
</gene>
<feature type="region of interest" description="Disordered" evidence="7">
    <location>
        <begin position="364"/>
        <end position="391"/>
    </location>
</feature>
<sequence length="391" mass="43389">MVDYWVSRERHYCKFCNVWMQSDKASIRHHEQGGRHKQNVDAALKAKRRDKSDAAAAERELAQQLREIERAAHAKFATDVATGSSSAVSSAGGAVLPPPPPPRRSRPSAPVAQQRRDDAPPPLPAFNGEEDGGEPVKEDDKGIYAVRGVVYLDGKRHETQLITGSACQIWSDEHDEWIDALVENAVVQRIPNTDRSFARYVITYMAPGATEPVTEQDVRSDRLRIALPAGVTLEDAERLLQKVDAGDAETVMQAHIPIDESTGMGEWSTVVVREIDESAEAIARREEEAAREEATRVKQEQQREGLEDFSGQGDNALGAFNPWGGSYKGIELDKETAKSRQAREEEIMIQTNGNVAFKKRCKAETSDDANGAFKSAKKAKKQRRIRTDDDE</sequence>
<protein>
    <recommendedName>
        <fullName evidence="8">Matrin-type domain-containing protein</fullName>
    </recommendedName>
</protein>
<dbReference type="SMART" id="SM00451">
    <property type="entry name" value="ZnF_U1"/>
    <property type="match status" value="1"/>
</dbReference>
<feature type="region of interest" description="Disordered" evidence="7">
    <location>
        <begin position="84"/>
        <end position="138"/>
    </location>
</feature>
<evidence type="ECO:0000256" key="6">
    <source>
        <dbReference type="SAM" id="Coils"/>
    </source>
</evidence>
<keyword evidence="4" id="KW-0862">Zinc</keyword>
<dbReference type="GO" id="GO:0071011">
    <property type="term" value="C:precatalytic spliceosome"/>
    <property type="evidence" value="ECO:0007669"/>
    <property type="project" value="TreeGrafter"/>
</dbReference>
<dbReference type="InterPro" id="IPR013085">
    <property type="entry name" value="U1-CZ_Znf_C2H2"/>
</dbReference>
<dbReference type="PANTHER" id="PTHR13173:SF10">
    <property type="entry name" value="WW DOMAIN-BINDING PROTEIN 4"/>
    <property type="match status" value="1"/>
</dbReference>
<feature type="compositionally biased region" description="Basic and acidic residues" evidence="7">
    <location>
        <begin position="288"/>
        <end position="306"/>
    </location>
</feature>
<keyword evidence="2" id="KW-0479">Metal-binding</keyword>